<name>A0A9P7RUM9_9AGAR</name>
<evidence type="ECO:0000259" key="3">
    <source>
        <dbReference type="Pfam" id="PF00171"/>
    </source>
</evidence>
<dbReference type="Proteomes" id="UP001049176">
    <property type="component" value="Chromosome 7"/>
</dbReference>
<dbReference type="RefSeq" id="XP_043006569.1">
    <property type="nucleotide sequence ID" value="XM_043156770.1"/>
</dbReference>
<feature type="domain" description="Aldehyde dehydrogenase" evidence="3">
    <location>
        <begin position="33"/>
        <end position="235"/>
    </location>
</feature>
<dbReference type="InterPro" id="IPR015590">
    <property type="entry name" value="Aldehyde_DH_dom"/>
</dbReference>
<dbReference type="GeneID" id="66080788"/>
<comment type="similarity">
    <text evidence="1">Belongs to the aldehyde dehydrogenase family.</text>
</comment>
<dbReference type="PANTHER" id="PTHR42986:SF1">
    <property type="entry name" value="BENZALDEHYDE DEHYDROGENASE YFMT"/>
    <property type="match status" value="1"/>
</dbReference>
<comment type="caution">
    <text evidence="4">The sequence shown here is derived from an EMBL/GenBank/DDBJ whole genome shotgun (WGS) entry which is preliminary data.</text>
</comment>
<organism evidence="4 5">
    <name type="scientific">Marasmius oreades</name>
    <name type="common">fairy-ring Marasmius</name>
    <dbReference type="NCBI Taxonomy" id="181124"/>
    <lineage>
        <taxon>Eukaryota</taxon>
        <taxon>Fungi</taxon>
        <taxon>Dikarya</taxon>
        <taxon>Basidiomycota</taxon>
        <taxon>Agaricomycotina</taxon>
        <taxon>Agaricomycetes</taxon>
        <taxon>Agaricomycetidae</taxon>
        <taxon>Agaricales</taxon>
        <taxon>Marasmiineae</taxon>
        <taxon>Marasmiaceae</taxon>
        <taxon>Marasmius</taxon>
    </lineage>
</organism>
<evidence type="ECO:0000256" key="2">
    <source>
        <dbReference type="ARBA" id="ARBA00023027"/>
    </source>
</evidence>
<evidence type="ECO:0000313" key="5">
    <source>
        <dbReference type="Proteomes" id="UP001049176"/>
    </source>
</evidence>
<dbReference type="PANTHER" id="PTHR42986">
    <property type="entry name" value="BENZALDEHYDE DEHYDROGENASE YFMT"/>
    <property type="match status" value="1"/>
</dbReference>
<sequence>MEAPCVLALGGKAPAVVKHDFLHVVFHSSPHIPLHVLNDANIKEAAKSIVTGAMLHSGQMCMSTRRVIVQSRVGKALTEEIINLVGQLKIGDPNEEKLGSLFSEDHAEGVLNLLRESQTAGAQILFESVSRQGGVVEPHVVMEVKPGMKLWDRESFGPVLVISVVETVDEAVELANASNYSLTSSLWTSDLYKAQEVASRINAGYTNVNGSTIHTEPTLAISGLGGSSGYGLFGVDDFTYEKSVVVHPAGQPSLLFD</sequence>
<proteinExistence type="inferred from homology"/>
<gene>
    <name evidence="4" type="ORF">E1B28_011713</name>
</gene>
<dbReference type="AlphaFoldDB" id="A0A9P7RUM9"/>
<dbReference type="InterPro" id="IPR016163">
    <property type="entry name" value="Ald_DH_C"/>
</dbReference>
<dbReference type="OrthoDB" id="310895at2759"/>
<dbReference type="Pfam" id="PF00171">
    <property type="entry name" value="Aldedh"/>
    <property type="match status" value="1"/>
</dbReference>
<accession>A0A9P7RUM9</accession>
<protein>
    <recommendedName>
        <fullName evidence="3">Aldehyde dehydrogenase domain-containing protein</fullName>
    </recommendedName>
</protein>
<reference evidence="4" key="1">
    <citation type="journal article" date="2021" name="Genome Biol. Evol.">
        <title>The assembled and annotated genome of the fairy-ring fungus Marasmius oreades.</title>
        <authorList>
            <person name="Hiltunen M."/>
            <person name="Ament-Velasquez S.L."/>
            <person name="Johannesson H."/>
        </authorList>
    </citation>
    <scope>NUCLEOTIDE SEQUENCE</scope>
    <source>
        <strain evidence="4">03SP1</strain>
    </source>
</reference>
<keyword evidence="5" id="KW-1185">Reference proteome</keyword>
<dbReference type="Gene3D" id="3.40.309.10">
    <property type="entry name" value="Aldehyde Dehydrogenase, Chain A, domain 2"/>
    <property type="match status" value="1"/>
</dbReference>
<evidence type="ECO:0000313" key="4">
    <source>
        <dbReference type="EMBL" id="KAG7090099.1"/>
    </source>
</evidence>
<dbReference type="GO" id="GO:0016620">
    <property type="term" value="F:oxidoreductase activity, acting on the aldehyde or oxo group of donors, NAD or NADP as acceptor"/>
    <property type="evidence" value="ECO:0007669"/>
    <property type="project" value="InterPro"/>
</dbReference>
<dbReference type="InterPro" id="IPR016161">
    <property type="entry name" value="Ald_DH/histidinol_DH"/>
</dbReference>
<dbReference type="EMBL" id="CM032187">
    <property type="protein sequence ID" value="KAG7090099.1"/>
    <property type="molecule type" value="Genomic_DNA"/>
</dbReference>
<dbReference type="KEGG" id="more:E1B28_011713"/>
<dbReference type="SUPFAM" id="SSF53720">
    <property type="entry name" value="ALDH-like"/>
    <property type="match status" value="1"/>
</dbReference>
<keyword evidence="2" id="KW-0520">NAD</keyword>
<evidence type="ECO:0000256" key="1">
    <source>
        <dbReference type="ARBA" id="ARBA00009986"/>
    </source>
</evidence>